<proteinExistence type="predicted"/>
<dbReference type="AlphaFoldDB" id="A0A7D9L8D6"/>
<accession>A0A7D9L8D6</accession>
<name>A0A7D9L8D6_PARCT</name>
<evidence type="ECO:0000313" key="2">
    <source>
        <dbReference type="EMBL" id="CAB4027852.1"/>
    </source>
</evidence>
<sequence length="101" mass="10898">MCTKPCPLLEARERLLSVLTKVIGTLFSLWGAWNLDSPNESLPSSMALLGTAKALSLHGSNRDSSTDPSSRINPVRDKGFGASLIQLSTTSTISYESHYSN</sequence>
<reference evidence="2" key="1">
    <citation type="submission" date="2020-04" db="EMBL/GenBank/DDBJ databases">
        <authorList>
            <person name="Alioto T."/>
            <person name="Alioto T."/>
            <person name="Gomez Garrido J."/>
        </authorList>
    </citation>
    <scope>NUCLEOTIDE SEQUENCE</scope>
    <source>
        <strain evidence="2">A484AB</strain>
    </source>
</reference>
<keyword evidence="3" id="KW-1185">Reference proteome</keyword>
<dbReference type="EMBL" id="CACRXK020015064">
    <property type="protein sequence ID" value="CAB4027852.1"/>
    <property type="molecule type" value="Genomic_DNA"/>
</dbReference>
<evidence type="ECO:0000256" key="1">
    <source>
        <dbReference type="SAM" id="MobiDB-lite"/>
    </source>
</evidence>
<organism evidence="2 3">
    <name type="scientific">Paramuricea clavata</name>
    <name type="common">Red gorgonian</name>
    <name type="synonym">Violescent sea-whip</name>
    <dbReference type="NCBI Taxonomy" id="317549"/>
    <lineage>
        <taxon>Eukaryota</taxon>
        <taxon>Metazoa</taxon>
        <taxon>Cnidaria</taxon>
        <taxon>Anthozoa</taxon>
        <taxon>Octocorallia</taxon>
        <taxon>Malacalcyonacea</taxon>
        <taxon>Plexauridae</taxon>
        <taxon>Paramuricea</taxon>
    </lineage>
</organism>
<comment type="caution">
    <text evidence="2">The sequence shown here is derived from an EMBL/GenBank/DDBJ whole genome shotgun (WGS) entry which is preliminary data.</text>
</comment>
<feature type="region of interest" description="Disordered" evidence="1">
    <location>
        <begin position="57"/>
        <end position="77"/>
    </location>
</feature>
<dbReference type="Proteomes" id="UP001152795">
    <property type="component" value="Unassembled WGS sequence"/>
</dbReference>
<protein>
    <submittedName>
        <fullName evidence="2">Uncharacterized protein</fullName>
    </submittedName>
</protein>
<evidence type="ECO:0000313" key="3">
    <source>
        <dbReference type="Proteomes" id="UP001152795"/>
    </source>
</evidence>
<gene>
    <name evidence="2" type="ORF">PACLA_8A023571</name>
</gene>